<comment type="similarity">
    <text evidence="1 4">Belongs to the glycosyl hydrolase 28 family.</text>
</comment>
<evidence type="ECO:0000313" key="8">
    <source>
        <dbReference type="Proteomes" id="UP001209229"/>
    </source>
</evidence>
<dbReference type="EMBL" id="JAPDPJ010000050">
    <property type="protein sequence ID" value="MCW3788311.1"/>
    <property type="molecule type" value="Genomic_DNA"/>
</dbReference>
<keyword evidence="5" id="KW-0732">Signal</keyword>
<dbReference type="RefSeq" id="WP_301191872.1">
    <property type="nucleotide sequence ID" value="NZ_JAPDPJ010000050.1"/>
</dbReference>
<dbReference type="GO" id="GO:0005975">
    <property type="term" value="P:carbohydrate metabolic process"/>
    <property type="evidence" value="ECO:0007669"/>
    <property type="project" value="InterPro"/>
</dbReference>
<keyword evidence="2 4" id="KW-0378">Hydrolase</keyword>
<dbReference type="InterPro" id="IPR051801">
    <property type="entry name" value="GH28_Enzymes"/>
</dbReference>
<dbReference type="AlphaFoldDB" id="A0AAE3SGG4"/>
<feature type="signal peptide" evidence="5">
    <location>
        <begin position="1"/>
        <end position="21"/>
    </location>
</feature>
<dbReference type="Proteomes" id="UP001209229">
    <property type="component" value="Unassembled WGS sequence"/>
</dbReference>
<organism evidence="7 8">
    <name type="scientific">Plebeiibacterium sediminum</name>
    <dbReference type="NCBI Taxonomy" id="2992112"/>
    <lineage>
        <taxon>Bacteria</taxon>
        <taxon>Pseudomonadati</taxon>
        <taxon>Bacteroidota</taxon>
        <taxon>Bacteroidia</taxon>
        <taxon>Marinilabiliales</taxon>
        <taxon>Marinilabiliaceae</taxon>
        <taxon>Plebeiibacterium</taxon>
    </lineage>
</organism>
<accession>A0AAE3SGG4</accession>
<evidence type="ECO:0000256" key="2">
    <source>
        <dbReference type="ARBA" id="ARBA00022801"/>
    </source>
</evidence>
<dbReference type="Gene3D" id="2.160.20.10">
    <property type="entry name" value="Single-stranded right-handed beta-helix, Pectin lyase-like"/>
    <property type="match status" value="1"/>
</dbReference>
<dbReference type="PANTHER" id="PTHR31339">
    <property type="entry name" value="PECTIN LYASE-RELATED"/>
    <property type="match status" value="1"/>
</dbReference>
<evidence type="ECO:0000313" key="7">
    <source>
        <dbReference type="EMBL" id="MCW3788311.1"/>
    </source>
</evidence>
<gene>
    <name evidence="7" type="ORF">OM075_17720</name>
</gene>
<dbReference type="Pfam" id="PF00295">
    <property type="entry name" value="Glyco_hydro_28"/>
    <property type="match status" value="1"/>
</dbReference>
<dbReference type="GO" id="GO:0004650">
    <property type="term" value="F:polygalacturonase activity"/>
    <property type="evidence" value="ECO:0007669"/>
    <property type="project" value="InterPro"/>
</dbReference>
<proteinExistence type="inferred from homology"/>
<reference evidence="7" key="1">
    <citation type="submission" date="2022-10" db="EMBL/GenBank/DDBJ databases">
        <authorList>
            <person name="Yu W.X."/>
        </authorList>
    </citation>
    <scope>NUCLEOTIDE SEQUENCE</scope>
    <source>
        <strain evidence="7">AAT</strain>
    </source>
</reference>
<dbReference type="Pfam" id="PF12708">
    <property type="entry name" value="Pect-lyase_RHGA_epim"/>
    <property type="match status" value="1"/>
</dbReference>
<sequence>MKKIYFLFLIFGILACQIQVSVDTNEIPTIDSILKNIKAPSVPEYSISVTDFGAKGDSVTPNKAAVAKAIKDLNSKGGGTLIFPAGQYFMDGPIHMVSNMDLHIEKGARIFFSSDYNDYLPVVKTSWEGTFLYNYSPFIYAYNCKNIRITGEGIIDGEASETWAKWHGLQKKDQLLSREMNHNNTPIDQRIFGEGHYLRPQLIQLYDCKNILVEGVKIEDSPFWCLHLLRCENITVRNIKYEAYNKNNDGIDPEYSKNILIEDITFNNSDDNIAIKSGRDDEGRASEFHSENIIVRNCHFKGLHAIVIGSEMSAGVENVYVENCDFAGKLKRGIYLKSNPDRGGYIKNIFINDVKFGEVEDCIYITSYYHNEGEGHITDIKDIYFENISCQKAKSSGIVMQGFPDKKLSDIYFKNIKIDSTANPLSMENTENISFSDVIIGQLATSPSFVK</sequence>
<dbReference type="InterPro" id="IPR012334">
    <property type="entry name" value="Pectin_lyas_fold"/>
</dbReference>
<dbReference type="SMART" id="SM00710">
    <property type="entry name" value="PbH1"/>
    <property type="match status" value="6"/>
</dbReference>
<evidence type="ECO:0000256" key="4">
    <source>
        <dbReference type="RuleBase" id="RU361169"/>
    </source>
</evidence>
<dbReference type="InterPro" id="IPR006626">
    <property type="entry name" value="PbH1"/>
</dbReference>
<dbReference type="SUPFAM" id="SSF51126">
    <property type="entry name" value="Pectin lyase-like"/>
    <property type="match status" value="1"/>
</dbReference>
<protein>
    <submittedName>
        <fullName evidence="7">Glycoside hydrolase family 28 protein</fullName>
    </submittedName>
</protein>
<dbReference type="InterPro" id="IPR024535">
    <property type="entry name" value="RHGA/B-epi-like_pectate_lyase"/>
</dbReference>
<name>A0AAE3SGG4_9BACT</name>
<dbReference type="PANTHER" id="PTHR31339:SF9">
    <property type="entry name" value="PLASMIN AND FIBRONECTIN-BINDING PROTEIN A"/>
    <property type="match status" value="1"/>
</dbReference>
<evidence type="ECO:0000256" key="1">
    <source>
        <dbReference type="ARBA" id="ARBA00008834"/>
    </source>
</evidence>
<dbReference type="InterPro" id="IPR011050">
    <property type="entry name" value="Pectin_lyase_fold/virulence"/>
</dbReference>
<dbReference type="InterPro" id="IPR000743">
    <property type="entry name" value="Glyco_hydro_28"/>
</dbReference>
<evidence type="ECO:0000256" key="3">
    <source>
        <dbReference type="ARBA" id="ARBA00023295"/>
    </source>
</evidence>
<keyword evidence="3 4" id="KW-0326">Glycosidase</keyword>
<feature type="chain" id="PRO_5041947739" evidence="5">
    <location>
        <begin position="22"/>
        <end position="451"/>
    </location>
</feature>
<keyword evidence="8" id="KW-1185">Reference proteome</keyword>
<feature type="domain" description="Rhamnogalacturonase A/B/Epimerase-like pectate lyase" evidence="6">
    <location>
        <begin position="47"/>
        <end position="102"/>
    </location>
</feature>
<dbReference type="PROSITE" id="PS51257">
    <property type="entry name" value="PROKAR_LIPOPROTEIN"/>
    <property type="match status" value="1"/>
</dbReference>
<comment type="caution">
    <text evidence="7">The sequence shown here is derived from an EMBL/GenBank/DDBJ whole genome shotgun (WGS) entry which is preliminary data.</text>
</comment>
<evidence type="ECO:0000259" key="6">
    <source>
        <dbReference type="Pfam" id="PF12708"/>
    </source>
</evidence>
<evidence type="ECO:0000256" key="5">
    <source>
        <dbReference type="SAM" id="SignalP"/>
    </source>
</evidence>